<feature type="domain" description="PI3K/PI4K catalytic" evidence="2">
    <location>
        <begin position="361"/>
        <end position="736"/>
    </location>
</feature>
<dbReference type="InParanoid" id="A0A1D3CZK6"/>
<dbReference type="PROSITE" id="PS50290">
    <property type="entry name" value="PI3_4_KINASE_3"/>
    <property type="match status" value="1"/>
</dbReference>
<evidence type="ECO:0000313" key="3">
    <source>
        <dbReference type="EMBL" id="OEH76579.1"/>
    </source>
</evidence>
<evidence type="ECO:0000313" key="4">
    <source>
        <dbReference type="Proteomes" id="UP000095192"/>
    </source>
</evidence>
<dbReference type="InterPro" id="IPR003151">
    <property type="entry name" value="PIK-rel_kinase_FAT"/>
</dbReference>
<gene>
    <name evidence="3" type="ORF">cyc_06292</name>
</gene>
<dbReference type="PANTHER" id="PTHR11139:SF1">
    <property type="entry name" value="TRANSFORMATION_TRANSCRIPTION DOMAIN-ASSOCIATED PROTEIN"/>
    <property type="match status" value="1"/>
</dbReference>
<reference evidence="3 4" key="1">
    <citation type="journal article" date="2016" name="BMC Genomics">
        <title>Comparative genomics reveals Cyclospora cayetanensis possesses coccidia-like metabolism and invasion components but unique surface antigens.</title>
        <authorList>
            <person name="Liu S."/>
            <person name="Wang L."/>
            <person name="Zheng H."/>
            <person name="Xu Z."/>
            <person name="Roellig D.M."/>
            <person name="Li N."/>
            <person name="Frace M.A."/>
            <person name="Tang K."/>
            <person name="Arrowood M.J."/>
            <person name="Moss D.M."/>
            <person name="Zhang L."/>
            <person name="Feng Y."/>
            <person name="Xiao L."/>
        </authorList>
    </citation>
    <scope>NUCLEOTIDE SEQUENCE [LARGE SCALE GENOMIC DNA]</scope>
    <source>
        <strain evidence="3 4">CHN_HEN01</strain>
    </source>
</reference>
<name>A0A1D3CZK6_9EIME</name>
<dbReference type="GO" id="GO:0006355">
    <property type="term" value="P:regulation of DNA-templated transcription"/>
    <property type="evidence" value="ECO:0007669"/>
    <property type="project" value="TreeGrafter"/>
</dbReference>
<dbReference type="Pfam" id="PF00454">
    <property type="entry name" value="PI3_PI4_kinase"/>
    <property type="match status" value="1"/>
</dbReference>
<dbReference type="GO" id="GO:0035267">
    <property type="term" value="C:NuA4 histone acetyltransferase complex"/>
    <property type="evidence" value="ECO:0007669"/>
    <property type="project" value="TreeGrafter"/>
</dbReference>
<dbReference type="EMBL" id="JROU02001406">
    <property type="protein sequence ID" value="OEH76579.1"/>
    <property type="molecule type" value="Genomic_DNA"/>
</dbReference>
<feature type="region of interest" description="Disordered" evidence="1">
    <location>
        <begin position="488"/>
        <end position="549"/>
    </location>
</feature>
<dbReference type="SMART" id="SM00146">
    <property type="entry name" value="PI3Kc"/>
    <property type="match status" value="1"/>
</dbReference>
<dbReference type="InterPro" id="IPR036940">
    <property type="entry name" value="PI3/4_kinase_cat_sf"/>
</dbReference>
<accession>A0A1D3CZK6</accession>
<dbReference type="SUPFAM" id="SSF56112">
    <property type="entry name" value="Protein kinase-like (PK-like)"/>
    <property type="match status" value="1"/>
</dbReference>
<protein>
    <recommendedName>
        <fullName evidence="2">PI3K/PI4K catalytic domain-containing protein</fullName>
    </recommendedName>
</protein>
<dbReference type="Gene3D" id="1.10.1070.11">
    <property type="entry name" value="Phosphatidylinositol 3-/4-kinase, catalytic domain"/>
    <property type="match status" value="1"/>
</dbReference>
<organism evidence="3 4">
    <name type="scientific">Cyclospora cayetanensis</name>
    <dbReference type="NCBI Taxonomy" id="88456"/>
    <lineage>
        <taxon>Eukaryota</taxon>
        <taxon>Sar</taxon>
        <taxon>Alveolata</taxon>
        <taxon>Apicomplexa</taxon>
        <taxon>Conoidasida</taxon>
        <taxon>Coccidia</taxon>
        <taxon>Eucoccidiorida</taxon>
        <taxon>Eimeriorina</taxon>
        <taxon>Eimeriidae</taxon>
        <taxon>Cyclospora</taxon>
    </lineage>
</organism>
<dbReference type="InterPro" id="IPR050517">
    <property type="entry name" value="DDR_Repair_Kinase"/>
</dbReference>
<keyword evidence="4" id="KW-1185">Reference proteome</keyword>
<dbReference type="AlphaFoldDB" id="A0A1D3CZK6"/>
<evidence type="ECO:0000256" key="1">
    <source>
        <dbReference type="SAM" id="MobiDB-lite"/>
    </source>
</evidence>
<evidence type="ECO:0000259" key="2">
    <source>
        <dbReference type="PROSITE" id="PS50290"/>
    </source>
</evidence>
<sequence length="736" mass="81838">MHCAEVQRLLLQSWRSLPSIPTDAHVPLLLQFQLYVELLEGYKLILHLAKKISSPGEVPLVRTTLNAWRDRLPNDCDAISCWNDLFVWRNFVFSIVQSAVSASPHLSPEAKRTLPPFLQDLPWTMLRFASVTRSAHQLRDISLALLIKLQHLPAFNQPAYAQEHLAALVEKAKLCLDEPSHWVAGSFVAQIYARYVMDIQLRPVKSSLYMSRVLWLLSYDGDTRPPTGAGAVASPAPTEQDQTAHGKVHTAAAAAALASTKELVAHAKPSTVDEILCAIRTLLQQCVEVSQGHSSLPPVAAQFLKSNEQQTPLEDVGASLCDVFMRVSVEIEVPGLRLLQLADGCPFSPQQRPPVYLQQFGTDYSCVTRSHYTLKRIEMIGSNGSSYFFVVQPYSTAHQRTEQRLLCLLLQVNRLLLRHKQSRRRGLAFPLSAQASIHPRCRLLEDTPSYVSLQQILQLIQVLTSPGFCQDEQQEQLLSRILELQPSEAPSASADPSASAAAAGATAGGERPEDGIAANATASSSGSISESLVSGGNLPTAAQQQQQEHHWMSEFQQSCQLQAAQEVYSHMCGLVSDKVLRMYVHRRVRSAEELFIFRRQFTQSHALYCVLNYIFSMSDITPSKVLLDTETGQALQMELKACYCASSLTLNFSERLPFRLTRNIEVLIDVFGRTGLLPGCMYTLVCCLQRYSSHFSNAAALLPEQLPIDSQVVMLLGIATRRDFLATAKPTWQAWY</sequence>
<comment type="caution">
    <text evidence="3">The sequence shown here is derived from an EMBL/GenBank/DDBJ whole genome shotgun (WGS) entry which is preliminary data.</text>
</comment>
<dbReference type="InterPro" id="IPR011009">
    <property type="entry name" value="Kinase-like_dom_sf"/>
</dbReference>
<dbReference type="Proteomes" id="UP000095192">
    <property type="component" value="Unassembled WGS sequence"/>
</dbReference>
<dbReference type="GO" id="GO:0006281">
    <property type="term" value="P:DNA repair"/>
    <property type="evidence" value="ECO:0007669"/>
    <property type="project" value="TreeGrafter"/>
</dbReference>
<feature type="compositionally biased region" description="Low complexity" evidence="1">
    <location>
        <begin position="488"/>
        <end position="536"/>
    </location>
</feature>
<proteinExistence type="predicted"/>
<dbReference type="InterPro" id="IPR000403">
    <property type="entry name" value="PI3/4_kinase_cat_dom"/>
</dbReference>
<dbReference type="Pfam" id="PF02259">
    <property type="entry name" value="FAT"/>
    <property type="match status" value="1"/>
</dbReference>
<dbReference type="PANTHER" id="PTHR11139">
    <property type="entry name" value="ATAXIA TELANGIECTASIA MUTATED ATM -RELATED"/>
    <property type="match status" value="1"/>
</dbReference>
<dbReference type="GO" id="GO:0000124">
    <property type="term" value="C:SAGA complex"/>
    <property type="evidence" value="ECO:0007669"/>
    <property type="project" value="TreeGrafter"/>
</dbReference>
<dbReference type="GO" id="GO:0005634">
    <property type="term" value="C:nucleus"/>
    <property type="evidence" value="ECO:0007669"/>
    <property type="project" value="TreeGrafter"/>
</dbReference>
<dbReference type="VEuPathDB" id="ToxoDB:cyc_06292"/>